<organism evidence="3 4">
    <name type="scientific">Neoarthrinium moseri</name>
    <dbReference type="NCBI Taxonomy" id="1658444"/>
    <lineage>
        <taxon>Eukaryota</taxon>
        <taxon>Fungi</taxon>
        <taxon>Dikarya</taxon>
        <taxon>Ascomycota</taxon>
        <taxon>Pezizomycotina</taxon>
        <taxon>Sordariomycetes</taxon>
        <taxon>Xylariomycetidae</taxon>
        <taxon>Amphisphaeriales</taxon>
        <taxon>Apiosporaceae</taxon>
        <taxon>Neoarthrinium</taxon>
    </lineage>
</organism>
<evidence type="ECO:0000256" key="2">
    <source>
        <dbReference type="SAM" id="Phobius"/>
    </source>
</evidence>
<feature type="region of interest" description="Disordered" evidence="1">
    <location>
        <begin position="183"/>
        <end position="226"/>
    </location>
</feature>
<evidence type="ECO:0000256" key="1">
    <source>
        <dbReference type="SAM" id="MobiDB-lite"/>
    </source>
</evidence>
<proteinExistence type="predicted"/>
<keyword evidence="2" id="KW-0472">Membrane</keyword>
<keyword evidence="4" id="KW-1185">Reference proteome</keyword>
<protein>
    <submittedName>
        <fullName evidence="3">Uncharacterized protein</fullName>
    </submittedName>
</protein>
<keyword evidence="2" id="KW-1133">Transmembrane helix</keyword>
<reference evidence="3" key="1">
    <citation type="submission" date="2021-03" db="EMBL/GenBank/DDBJ databases">
        <title>Revisited historic fungal species revealed as producer of novel bioactive compounds through whole genome sequencing and comparative genomics.</title>
        <authorList>
            <person name="Vignolle G.A."/>
            <person name="Hochenegger N."/>
            <person name="Mach R.L."/>
            <person name="Mach-Aigner A.R."/>
            <person name="Javad Rahimi M."/>
            <person name="Salim K.A."/>
            <person name="Chan C.M."/>
            <person name="Lim L.B.L."/>
            <person name="Cai F."/>
            <person name="Druzhinina I.S."/>
            <person name="U'Ren J.M."/>
            <person name="Derntl C."/>
        </authorList>
    </citation>
    <scope>NUCLEOTIDE SEQUENCE</scope>
    <source>
        <strain evidence="3">TUCIM 5799</strain>
    </source>
</reference>
<sequence length="581" mass="62674">MLCSTGWQLDPADPGTYVQYFRYLNVPGAGLELPSSPSARYLDTWVAGALIGQSPGQEFSTAAQAPHAHWNSRREIASLHSLLSNQSTVNLSSPPSTSRPGLHYTTSTLPLVFPRAPMSPAALGMSTAVRRPALAPRQGPVCLICDALTVRRPNRAKAAFTTRSVSRPRPLLLRAARGTSLGVPTTTEKQRWLASATSGRSRQSSAAVQQTVEETQSRRSSTPTVGGQELMSLTNMLAYVENSKSKVTNHRGIPSEKDVAAALQACKVVADYITDESLRPQISHMVNELDSTASNLLSLDASSRKASRSASQAPVATAGGVGITAQLKQLIDKISQAAYETVAHPTVFITPSLLQQYVHAQASLNRPETLPRVFQMYASKPMAREESGSIQYTKPNPNKAAHAIDPKVAETALDSAIEAKNLDAAVGIIENSYTTPAFIRSKLLRKGLAPGITFAATPVAAYALARSFSVFQDAMDTATATNVAFAGILAYVGFTASIGIVSATTANDQMKRVTWAPGVALRMRWIREEERAALDRVACAWGFSEKWRQGEEEGPEWDSLREYIGQKGMVLDRTELMEGME</sequence>
<dbReference type="Proteomes" id="UP000829685">
    <property type="component" value="Unassembled WGS sequence"/>
</dbReference>
<keyword evidence="2" id="KW-0812">Transmembrane</keyword>
<evidence type="ECO:0000313" key="4">
    <source>
        <dbReference type="Proteomes" id="UP000829685"/>
    </source>
</evidence>
<accession>A0A9Q0AR07</accession>
<feature type="transmembrane region" description="Helical" evidence="2">
    <location>
        <begin position="447"/>
        <end position="465"/>
    </location>
</feature>
<feature type="compositionally biased region" description="Polar residues" evidence="1">
    <location>
        <begin position="195"/>
        <end position="226"/>
    </location>
</feature>
<gene>
    <name evidence="3" type="ORF">JX265_006415</name>
</gene>
<evidence type="ECO:0000313" key="3">
    <source>
        <dbReference type="EMBL" id="KAI1870245.1"/>
    </source>
</evidence>
<dbReference type="EMBL" id="JAFIMR010000014">
    <property type="protein sequence ID" value="KAI1870245.1"/>
    <property type="molecule type" value="Genomic_DNA"/>
</dbReference>
<comment type="caution">
    <text evidence="3">The sequence shown here is derived from an EMBL/GenBank/DDBJ whole genome shotgun (WGS) entry which is preliminary data.</text>
</comment>
<feature type="transmembrane region" description="Helical" evidence="2">
    <location>
        <begin position="485"/>
        <end position="506"/>
    </location>
</feature>
<dbReference type="AlphaFoldDB" id="A0A9Q0AR07"/>
<name>A0A9Q0AR07_9PEZI</name>